<dbReference type="EMBL" id="ML736226">
    <property type="protein sequence ID" value="KAE8377274.1"/>
    <property type="molecule type" value="Genomic_DNA"/>
</dbReference>
<organism evidence="1 2">
    <name type="scientific">Aspergillus bertholletiae</name>
    <dbReference type="NCBI Taxonomy" id="1226010"/>
    <lineage>
        <taxon>Eukaryota</taxon>
        <taxon>Fungi</taxon>
        <taxon>Dikarya</taxon>
        <taxon>Ascomycota</taxon>
        <taxon>Pezizomycotina</taxon>
        <taxon>Eurotiomycetes</taxon>
        <taxon>Eurotiomycetidae</taxon>
        <taxon>Eurotiales</taxon>
        <taxon>Aspergillaceae</taxon>
        <taxon>Aspergillus</taxon>
        <taxon>Aspergillus subgen. Circumdati</taxon>
    </lineage>
</organism>
<gene>
    <name evidence="1" type="ORF">BDV26DRAFT_293357</name>
</gene>
<dbReference type="Pfam" id="PF20174">
    <property type="entry name" value="DUF6540"/>
    <property type="match status" value="1"/>
</dbReference>
<sequence length="168" mass="19127">MSTSIYIAVYSSPIAGQDWIKNRHTAIWVTFADGSYTLFGLQGIHGAFRYYERPQINPQVSDRFETLIKVATVADESVSRDRILDQLRRTEINNEPQDTGDYDCRKWVSDALANLGRIGCLTEAEREVAVDAMVDTLLKARDEDSAFPFSIMINYGKGFIDLNWMFNL</sequence>
<reference evidence="1 2" key="1">
    <citation type="submission" date="2019-04" db="EMBL/GenBank/DDBJ databases">
        <title>Friends and foes A comparative genomics studyof 23 Aspergillus species from section Flavi.</title>
        <authorList>
            <consortium name="DOE Joint Genome Institute"/>
            <person name="Kjaerbolling I."/>
            <person name="Vesth T."/>
            <person name="Frisvad J.C."/>
            <person name="Nybo J.L."/>
            <person name="Theobald S."/>
            <person name="Kildgaard S."/>
            <person name="Isbrandt T."/>
            <person name="Kuo A."/>
            <person name="Sato A."/>
            <person name="Lyhne E.K."/>
            <person name="Kogle M.E."/>
            <person name="Wiebenga A."/>
            <person name="Kun R.S."/>
            <person name="Lubbers R.J."/>
            <person name="Makela M.R."/>
            <person name="Barry K."/>
            <person name="Chovatia M."/>
            <person name="Clum A."/>
            <person name="Daum C."/>
            <person name="Haridas S."/>
            <person name="He G."/>
            <person name="LaButti K."/>
            <person name="Lipzen A."/>
            <person name="Mondo S."/>
            <person name="Riley R."/>
            <person name="Salamov A."/>
            <person name="Simmons B.A."/>
            <person name="Magnuson J.K."/>
            <person name="Henrissat B."/>
            <person name="Mortensen U.H."/>
            <person name="Larsen T.O."/>
            <person name="Devries R.P."/>
            <person name="Grigoriev I.V."/>
            <person name="Machida M."/>
            <person name="Baker S.E."/>
            <person name="Andersen M.R."/>
        </authorList>
    </citation>
    <scope>NUCLEOTIDE SEQUENCE [LARGE SCALE GENOMIC DNA]</scope>
    <source>
        <strain evidence="1 2">IBT 29228</strain>
    </source>
</reference>
<evidence type="ECO:0000313" key="1">
    <source>
        <dbReference type="EMBL" id="KAE8377274.1"/>
    </source>
</evidence>
<dbReference type="AlphaFoldDB" id="A0A5N7B587"/>
<keyword evidence="2" id="KW-1185">Reference proteome</keyword>
<dbReference type="InterPro" id="IPR046670">
    <property type="entry name" value="DUF6540"/>
</dbReference>
<dbReference type="Proteomes" id="UP000326198">
    <property type="component" value="Unassembled WGS sequence"/>
</dbReference>
<accession>A0A5N7B587</accession>
<name>A0A5N7B587_9EURO</name>
<proteinExistence type="predicted"/>
<evidence type="ECO:0000313" key="2">
    <source>
        <dbReference type="Proteomes" id="UP000326198"/>
    </source>
</evidence>
<dbReference type="OrthoDB" id="37659at2759"/>
<protein>
    <submittedName>
        <fullName evidence="1">Uncharacterized protein</fullName>
    </submittedName>
</protein>